<dbReference type="EMBL" id="PECL01000007">
    <property type="protein sequence ID" value="TEA06739.1"/>
    <property type="molecule type" value="Genomic_DNA"/>
</dbReference>
<dbReference type="RefSeq" id="WP_134084037.1">
    <property type="nucleotide sequence ID" value="NZ_PECL01000007.1"/>
</dbReference>
<accession>A0A4R8SWJ8</accession>
<gene>
    <name evidence="1" type="ORF">CCUG60884_01877</name>
</gene>
<proteinExistence type="predicted"/>
<dbReference type="AlphaFoldDB" id="A0A4R8SWJ8"/>
<reference evidence="1 2" key="1">
    <citation type="journal article" date="2019" name="Sci. Rep.">
        <title>Extended insight into the Mycobacterium chelonae-abscessus complex through whole genome sequencing of Mycobacterium salmoniphilum outbreak and Mycobacterium salmoniphilum-like strains.</title>
        <authorList>
            <person name="Behra P.R.K."/>
            <person name="Das S."/>
            <person name="Pettersson B.M.F."/>
            <person name="Shirreff L."/>
            <person name="DuCote T."/>
            <person name="Jacobsson K.G."/>
            <person name="Ennis D.G."/>
            <person name="Kirsebom L.A."/>
        </authorList>
    </citation>
    <scope>NUCLEOTIDE SEQUENCE [LARGE SCALE GENOMIC DNA]</scope>
    <source>
        <strain evidence="1 2">CCUG 60884</strain>
    </source>
</reference>
<comment type="caution">
    <text evidence="1">The sequence shown here is derived from an EMBL/GenBank/DDBJ whole genome shotgun (WGS) entry which is preliminary data.</text>
</comment>
<evidence type="ECO:0000313" key="2">
    <source>
        <dbReference type="Proteomes" id="UP000294604"/>
    </source>
</evidence>
<protein>
    <submittedName>
        <fullName evidence="1">Uncharacterized protein</fullName>
    </submittedName>
</protein>
<organism evidence="1 2">
    <name type="scientific">Mycobacteroides salmoniphilum</name>
    <dbReference type="NCBI Taxonomy" id="404941"/>
    <lineage>
        <taxon>Bacteria</taxon>
        <taxon>Bacillati</taxon>
        <taxon>Actinomycetota</taxon>
        <taxon>Actinomycetes</taxon>
        <taxon>Mycobacteriales</taxon>
        <taxon>Mycobacteriaceae</taxon>
        <taxon>Mycobacteroides</taxon>
    </lineage>
</organism>
<sequence>MSEQISNQPGASEPKSEASALVNYRVTEEVSDSVTNTAEHRLLHYKNLATEKTITAGGLDECDVIGCSDFVDIILETPNHDRFCTACIDAAETITNCETVPLNWWKVTGPPEYQLKKNSITFTVRLVTSELHDPASSGALTDQHL</sequence>
<evidence type="ECO:0000313" key="1">
    <source>
        <dbReference type="EMBL" id="TEA06739.1"/>
    </source>
</evidence>
<name>A0A4R8SWJ8_9MYCO</name>
<dbReference type="Proteomes" id="UP000294604">
    <property type="component" value="Unassembled WGS sequence"/>
</dbReference>